<protein>
    <submittedName>
        <fullName evidence="9">Putative peptide zinc metalloprotease protein YydH</fullName>
    </submittedName>
</protein>
<dbReference type="InterPro" id="IPR008915">
    <property type="entry name" value="Peptidase_M50"/>
</dbReference>
<name>A0A5C5X1R9_9PLAN</name>
<keyword evidence="9" id="KW-0645">Protease</keyword>
<feature type="transmembrane region" description="Helical" evidence="7">
    <location>
        <begin position="434"/>
        <end position="458"/>
    </location>
</feature>
<keyword evidence="9" id="KW-0378">Hydrolase</keyword>
<organism evidence="9 10">
    <name type="scientific">Thalassoglobus neptunius</name>
    <dbReference type="NCBI Taxonomy" id="1938619"/>
    <lineage>
        <taxon>Bacteria</taxon>
        <taxon>Pseudomonadati</taxon>
        <taxon>Planctomycetota</taxon>
        <taxon>Planctomycetia</taxon>
        <taxon>Planctomycetales</taxon>
        <taxon>Planctomycetaceae</taxon>
        <taxon>Thalassoglobus</taxon>
    </lineage>
</organism>
<dbReference type="PANTHER" id="PTHR13325">
    <property type="entry name" value="PROTEASE M50 MEMBRANE-BOUND TRANSCRIPTION FACTOR SITE 2 PROTEASE"/>
    <property type="match status" value="1"/>
</dbReference>
<evidence type="ECO:0000313" key="10">
    <source>
        <dbReference type="Proteomes" id="UP000317243"/>
    </source>
</evidence>
<dbReference type="RefSeq" id="WP_146506682.1">
    <property type="nucleotide sequence ID" value="NZ_SIHI01000001.1"/>
</dbReference>
<evidence type="ECO:0000259" key="8">
    <source>
        <dbReference type="Pfam" id="PF02163"/>
    </source>
</evidence>
<dbReference type="Pfam" id="PF05402">
    <property type="entry name" value="PqqD"/>
    <property type="match status" value="1"/>
</dbReference>
<keyword evidence="4 7" id="KW-0812">Transmembrane</keyword>
<dbReference type="Gene3D" id="2.40.30.170">
    <property type="match status" value="1"/>
</dbReference>
<feature type="transmembrane region" description="Helical" evidence="7">
    <location>
        <begin position="363"/>
        <end position="388"/>
    </location>
</feature>
<dbReference type="GO" id="GO:0012505">
    <property type="term" value="C:endomembrane system"/>
    <property type="evidence" value="ECO:0007669"/>
    <property type="project" value="UniProtKB-SubCell"/>
</dbReference>
<evidence type="ECO:0000256" key="2">
    <source>
        <dbReference type="ARBA" id="ARBA00004127"/>
    </source>
</evidence>
<comment type="similarity">
    <text evidence="3">Belongs to the peptidase M50B family.</text>
</comment>
<dbReference type="Pfam" id="PF02163">
    <property type="entry name" value="Peptidase_M50"/>
    <property type="match status" value="1"/>
</dbReference>
<dbReference type="EMBL" id="SIHI01000001">
    <property type="protein sequence ID" value="TWT56760.1"/>
    <property type="molecule type" value="Genomic_DNA"/>
</dbReference>
<evidence type="ECO:0000256" key="1">
    <source>
        <dbReference type="ARBA" id="ARBA00001947"/>
    </source>
</evidence>
<dbReference type="AlphaFoldDB" id="A0A5C5X1R9"/>
<dbReference type="OrthoDB" id="9759690at2"/>
<keyword evidence="10" id="KW-1185">Reference proteome</keyword>
<sequence>MHQQTTQSALVSTTERPVPLRGRSDLDIKEIEYRNVPYPVIKDPVGLKYYRLQPEQYATFLLLDGERSLRDIRDELLKKFPTLHVTTRDVQSLVTDLHEKGLLCSSRLGQGEQVLDRGRNEKWKKIRQSLMNPLYIKLPGWDPERTLQRLEPWFGWMFTPPAGFVLMTFVATSWLFLAIRFDAVRQRLPEFEQFFGWPNLIYLWITLALSKILHEFGHGIACKHFGAECHSMGVMLLVFSPTLYCDVTDSWMLKSKWKRIIIGAAGMYFETILAAVALFVWYNTKPGLINHLALNVFFVSTVTTVIFNANPLLRYDGYYMMSDWLEIPNLRSKATKMLAQTFSWWTLGIESPVDPFMPTTGKVWFVLFAIASALYRWFVLFAITIFLYTVLKPYRLQSLGILLAVGSLVSIAVGMVVNFYKLMSRPRQDPISRVKVFVTSTIAVGLTALILFVPFPWFEEAAFYIEPENVSHVYSAVPGFVEEILVRPGDRVIAGQEIALLKNPQLIDEEVSLTVEEQAQGFEPEMYRQLADPDGQRLAERRLETIEEHHVDVKEQLEDLKIVAPVAGTVVAPNRRPQTHRQGHTSPLQGWYGSPLSPENIGAYLDEQTSICSIAPNEQYLAILLINQSDREDLGLDEAVRLKVDSLPERVWQGRVIEFSDRHLEYAPPALSNKFGGPLATVTDAEGREQLAVPVYQAKVEFDAPPEFLRTGMRGTARFVVAERTLFDWFWRWFRQTFHFRL</sequence>
<feature type="transmembrane region" description="Helical" evidence="7">
    <location>
        <begin position="400"/>
        <end position="422"/>
    </location>
</feature>
<proteinExistence type="inferred from homology"/>
<feature type="transmembrane region" description="Helical" evidence="7">
    <location>
        <begin position="288"/>
        <end position="313"/>
    </location>
</feature>
<dbReference type="PANTHER" id="PTHR13325:SF3">
    <property type="entry name" value="MEMBRANE-BOUND TRANSCRIPTION FACTOR SITE-2 PROTEASE"/>
    <property type="match status" value="1"/>
</dbReference>
<feature type="transmembrane region" description="Helical" evidence="7">
    <location>
        <begin position="260"/>
        <end position="282"/>
    </location>
</feature>
<dbReference type="GO" id="GO:0016020">
    <property type="term" value="C:membrane"/>
    <property type="evidence" value="ECO:0007669"/>
    <property type="project" value="InterPro"/>
</dbReference>
<keyword evidence="9" id="KW-0482">Metalloprotease</keyword>
<evidence type="ECO:0000256" key="3">
    <source>
        <dbReference type="ARBA" id="ARBA00007931"/>
    </source>
</evidence>
<evidence type="ECO:0000256" key="4">
    <source>
        <dbReference type="ARBA" id="ARBA00022692"/>
    </source>
</evidence>
<dbReference type="GO" id="GO:0004222">
    <property type="term" value="F:metalloendopeptidase activity"/>
    <property type="evidence" value="ECO:0007669"/>
    <property type="project" value="InterPro"/>
</dbReference>
<accession>A0A5C5X1R9</accession>
<evidence type="ECO:0000256" key="6">
    <source>
        <dbReference type="ARBA" id="ARBA00023136"/>
    </source>
</evidence>
<keyword evidence="5 7" id="KW-1133">Transmembrane helix</keyword>
<feature type="domain" description="Peptidase M50" evidence="8">
    <location>
        <begin position="204"/>
        <end position="328"/>
    </location>
</feature>
<evidence type="ECO:0000256" key="7">
    <source>
        <dbReference type="SAM" id="Phobius"/>
    </source>
</evidence>
<reference evidence="9 10" key="1">
    <citation type="submission" date="2019-02" db="EMBL/GenBank/DDBJ databases">
        <title>Deep-cultivation of Planctomycetes and their phenomic and genomic characterization uncovers novel biology.</title>
        <authorList>
            <person name="Wiegand S."/>
            <person name="Jogler M."/>
            <person name="Boedeker C."/>
            <person name="Pinto D."/>
            <person name="Vollmers J."/>
            <person name="Rivas-Marin E."/>
            <person name="Kohn T."/>
            <person name="Peeters S.H."/>
            <person name="Heuer A."/>
            <person name="Rast P."/>
            <person name="Oberbeckmann S."/>
            <person name="Bunk B."/>
            <person name="Jeske O."/>
            <person name="Meyerdierks A."/>
            <person name="Storesund J.E."/>
            <person name="Kallscheuer N."/>
            <person name="Luecker S."/>
            <person name="Lage O.M."/>
            <person name="Pohl T."/>
            <person name="Merkel B.J."/>
            <person name="Hornburger P."/>
            <person name="Mueller R.-W."/>
            <person name="Bruemmer F."/>
            <person name="Labrenz M."/>
            <person name="Spormann A.M."/>
            <person name="Op Den Camp H."/>
            <person name="Overmann J."/>
            <person name="Amann R."/>
            <person name="Jetten M.S.M."/>
            <person name="Mascher T."/>
            <person name="Medema M.H."/>
            <person name="Devos D.P."/>
            <person name="Kaster A.-K."/>
            <person name="Ovreas L."/>
            <person name="Rohde M."/>
            <person name="Galperin M.Y."/>
            <person name="Jogler C."/>
        </authorList>
    </citation>
    <scope>NUCLEOTIDE SEQUENCE [LARGE SCALE GENOMIC DNA]</scope>
    <source>
        <strain evidence="9 10">KOR42</strain>
    </source>
</reference>
<keyword evidence="6 7" id="KW-0472">Membrane</keyword>
<comment type="caution">
    <text evidence="9">The sequence shown here is derived from an EMBL/GenBank/DDBJ whole genome shotgun (WGS) entry which is preliminary data.</text>
</comment>
<dbReference type="InterPro" id="IPR008792">
    <property type="entry name" value="PQQD"/>
</dbReference>
<comment type="cofactor">
    <cofactor evidence="1">
        <name>Zn(2+)</name>
        <dbReference type="ChEBI" id="CHEBI:29105"/>
    </cofactor>
</comment>
<evidence type="ECO:0000313" key="9">
    <source>
        <dbReference type="EMBL" id="TWT56760.1"/>
    </source>
</evidence>
<gene>
    <name evidence="9" type="primary">yydH</name>
    <name evidence="9" type="ORF">KOR42_01150</name>
</gene>
<comment type="subcellular location">
    <subcellularLocation>
        <location evidence="2">Endomembrane system</location>
        <topology evidence="2">Multi-pass membrane protein</topology>
    </subcellularLocation>
</comment>
<dbReference type="GO" id="GO:0031293">
    <property type="term" value="P:membrane protein intracellular domain proteolysis"/>
    <property type="evidence" value="ECO:0007669"/>
    <property type="project" value="TreeGrafter"/>
</dbReference>
<dbReference type="Proteomes" id="UP000317243">
    <property type="component" value="Unassembled WGS sequence"/>
</dbReference>
<evidence type="ECO:0000256" key="5">
    <source>
        <dbReference type="ARBA" id="ARBA00022989"/>
    </source>
</evidence>
<feature type="transmembrane region" description="Helical" evidence="7">
    <location>
        <begin position="153"/>
        <end position="177"/>
    </location>
</feature>
<dbReference type="InterPro" id="IPR001193">
    <property type="entry name" value="MBTPS2"/>
</dbReference>
<dbReference type="Gene3D" id="2.40.50.100">
    <property type="match status" value="1"/>
</dbReference>
<dbReference type="GO" id="GO:0005737">
    <property type="term" value="C:cytoplasm"/>
    <property type="evidence" value="ECO:0007669"/>
    <property type="project" value="TreeGrafter"/>
</dbReference>